<evidence type="ECO:0000256" key="4">
    <source>
        <dbReference type="ARBA" id="ARBA00023163"/>
    </source>
</evidence>
<dbReference type="InterPro" id="IPR010982">
    <property type="entry name" value="Lambda_DNA-bd_dom_sf"/>
</dbReference>
<evidence type="ECO:0000313" key="7">
    <source>
        <dbReference type="Proteomes" id="UP000182783"/>
    </source>
</evidence>
<accession>A0A1G9XNX7</accession>
<evidence type="ECO:0000256" key="3">
    <source>
        <dbReference type="ARBA" id="ARBA00023125"/>
    </source>
</evidence>
<dbReference type="GO" id="GO:0000976">
    <property type="term" value="F:transcription cis-regulatory region binding"/>
    <property type="evidence" value="ECO:0007669"/>
    <property type="project" value="TreeGrafter"/>
</dbReference>
<dbReference type="InterPro" id="IPR028082">
    <property type="entry name" value="Peripla_BP_I"/>
</dbReference>
<evidence type="ECO:0000313" key="6">
    <source>
        <dbReference type="EMBL" id="SDM98136.1"/>
    </source>
</evidence>
<proteinExistence type="predicted"/>
<dbReference type="Pfam" id="PF00356">
    <property type="entry name" value="LacI"/>
    <property type="match status" value="1"/>
</dbReference>
<dbReference type="Gene3D" id="3.40.50.2300">
    <property type="match status" value="2"/>
</dbReference>
<sequence>MLPRCSFLLEKFFGDQTLHLPSRSNEAKTPLNSFRYIEILPVCPFIALPHNTEVSLWLSHDLESFQREIEGQNPVLWTAQVRPDRINLQEPLRQETFTMPTIKDVALKAGVSATTVSRVLNNRGYLSEALKQRVYTAMEELNYRPNELARSLSRSRSNIIGLIIPLISLPFFSELTSHIEEHAYLNGYKLLLCNSQQDKIKELEYIDMLRSSRVDGIIMGSHTLEVEAYRQMNLPLVTFDRQISPAIPYVCSDNYAGGQLATTLLIEKGCRKLAHIGGHPELNLLSHLRYEGFADTARRAGIWQTSLHTDNNSFDVLAYERLLEQLFREHPGIDGIFAGSDLIAAYALKACRESGRRVPADVRIVGYDGTALCSLSHPSITTIRQPVEEMGRLAVELILKQVEGASVSPANILPVKLQEGSTT</sequence>
<dbReference type="SUPFAM" id="SSF47413">
    <property type="entry name" value="lambda repressor-like DNA-binding domains"/>
    <property type="match status" value="1"/>
</dbReference>
<dbReference type="EMBL" id="FNGM01000022">
    <property type="protein sequence ID" value="SDM98136.1"/>
    <property type="molecule type" value="Genomic_DNA"/>
</dbReference>
<reference evidence="6 7" key="1">
    <citation type="submission" date="2016-10" db="EMBL/GenBank/DDBJ databases">
        <authorList>
            <person name="de Groot N.N."/>
        </authorList>
    </citation>
    <scope>NUCLEOTIDE SEQUENCE [LARGE SCALE GENOMIC DNA]</scope>
    <source>
        <strain evidence="6 7">CGMCC 1.10239</strain>
    </source>
</reference>
<protein>
    <submittedName>
        <fullName evidence="6">Transcriptional regulator, LacI family</fullName>
    </submittedName>
</protein>
<keyword evidence="4" id="KW-0804">Transcription</keyword>
<organism evidence="6 7">
    <name type="scientific">Paenibacillus jilunlii</name>
    <dbReference type="NCBI Taxonomy" id="682956"/>
    <lineage>
        <taxon>Bacteria</taxon>
        <taxon>Bacillati</taxon>
        <taxon>Bacillota</taxon>
        <taxon>Bacilli</taxon>
        <taxon>Bacillales</taxon>
        <taxon>Paenibacillaceae</taxon>
        <taxon>Paenibacillus</taxon>
    </lineage>
</organism>
<evidence type="ECO:0000256" key="2">
    <source>
        <dbReference type="ARBA" id="ARBA00023015"/>
    </source>
</evidence>
<dbReference type="InterPro" id="IPR000843">
    <property type="entry name" value="HTH_LacI"/>
</dbReference>
<dbReference type="PRINTS" id="PR00036">
    <property type="entry name" value="HTHLACI"/>
</dbReference>
<feature type="domain" description="HTH lacI-type" evidence="5">
    <location>
        <begin position="100"/>
        <end position="154"/>
    </location>
</feature>
<dbReference type="PROSITE" id="PS50932">
    <property type="entry name" value="HTH_LACI_2"/>
    <property type="match status" value="1"/>
</dbReference>
<keyword evidence="3" id="KW-0238">DNA-binding</keyword>
<dbReference type="SMART" id="SM00354">
    <property type="entry name" value="HTH_LACI"/>
    <property type="match status" value="1"/>
</dbReference>
<evidence type="ECO:0000256" key="1">
    <source>
        <dbReference type="ARBA" id="ARBA00022491"/>
    </source>
</evidence>
<dbReference type="CDD" id="cd01392">
    <property type="entry name" value="HTH_LacI"/>
    <property type="match status" value="1"/>
</dbReference>
<dbReference type="Proteomes" id="UP000182783">
    <property type="component" value="Unassembled WGS sequence"/>
</dbReference>
<keyword evidence="2" id="KW-0805">Transcription regulation</keyword>
<name>A0A1G9XNX7_9BACL</name>
<dbReference type="SUPFAM" id="SSF53822">
    <property type="entry name" value="Periplasmic binding protein-like I"/>
    <property type="match status" value="1"/>
</dbReference>
<dbReference type="Pfam" id="PF13377">
    <property type="entry name" value="Peripla_BP_3"/>
    <property type="match status" value="1"/>
</dbReference>
<dbReference type="GO" id="GO:0003700">
    <property type="term" value="F:DNA-binding transcription factor activity"/>
    <property type="evidence" value="ECO:0007669"/>
    <property type="project" value="TreeGrafter"/>
</dbReference>
<gene>
    <name evidence="6" type="ORF">SAMN05216191_12291</name>
</gene>
<dbReference type="PANTHER" id="PTHR30146">
    <property type="entry name" value="LACI-RELATED TRANSCRIPTIONAL REPRESSOR"/>
    <property type="match status" value="1"/>
</dbReference>
<evidence type="ECO:0000259" key="5">
    <source>
        <dbReference type="PROSITE" id="PS50932"/>
    </source>
</evidence>
<dbReference type="PROSITE" id="PS00356">
    <property type="entry name" value="HTH_LACI_1"/>
    <property type="match status" value="1"/>
</dbReference>
<dbReference type="PANTHER" id="PTHR30146:SF95">
    <property type="entry name" value="RIBOSE OPERON REPRESSOR"/>
    <property type="match status" value="1"/>
</dbReference>
<dbReference type="AlphaFoldDB" id="A0A1G9XNX7"/>
<dbReference type="InterPro" id="IPR046335">
    <property type="entry name" value="LacI/GalR-like_sensor"/>
</dbReference>
<dbReference type="Gene3D" id="1.10.260.40">
    <property type="entry name" value="lambda repressor-like DNA-binding domains"/>
    <property type="match status" value="1"/>
</dbReference>
<keyword evidence="1" id="KW-0678">Repressor</keyword>
<dbReference type="CDD" id="cd06291">
    <property type="entry name" value="PBP1_Qymf-like"/>
    <property type="match status" value="1"/>
</dbReference>